<dbReference type="PROSITE" id="PS50095">
    <property type="entry name" value="PLAT"/>
    <property type="match status" value="1"/>
</dbReference>
<dbReference type="PRINTS" id="PR00087">
    <property type="entry name" value="LIPOXYGENASE"/>
</dbReference>
<dbReference type="Pfam" id="PF01477">
    <property type="entry name" value="PLAT"/>
    <property type="match status" value="1"/>
</dbReference>
<protein>
    <recommendedName>
        <fullName evidence="16">Lipoxygenase</fullName>
        <ecNumber evidence="16">1.13.11.-</ecNumber>
    </recommendedName>
</protein>
<dbReference type="GO" id="GO:0046872">
    <property type="term" value="F:metal ion binding"/>
    <property type="evidence" value="ECO:0007669"/>
    <property type="project" value="UniProtKB-UniRule"/>
</dbReference>
<dbReference type="InterPro" id="IPR027433">
    <property type="entry name" value="Lipoxygenase_dom_3"/>
</dbReference>
<evidence type="ECO:0000256" key="6">
    <source>
        <dbReference type="ARBA" id="ARBA00022723"/>
    </source>
</evidence>
<dbReference type="InterPro" id="IPR001024">
    <property type="entry name" value="PLAT/LH2_dom"/>
</dbReference>
<evidence type="ECO:0000256" key="14">
    <source>
        <dbReference type="ARBA" id="ARBA00023160"/>
    </source>
</evidence>
<dbReference type="Gene3D" id="4.10.372.10">
    <property type="entry name" value="Lipoxygenase-1, Domain 3"/>
    <property type="match status" value="1"/>
</dbReference>
<feature type="domain" description="PLAT" evidence="17">
    <location>
        <begin position="89"/>
        <end position="203"/>
    </location>
</feature>
<keyword evidence="10" id="KW-0223">Dioxygenase</keyword>
<comment type="subcellular location">
    <subcellularLocation>
        <location evidence="1">Plastid</location>
        <location evidence="1">Chloroplast</location>
    </subcellularLocation>
</comment>
<dbReference type="InterPro" id="IPR036226">
    <property type="entry name" value="LipOase_C_sf"/>
</dbReference>
<evidence type="ECO:0000256" key="7">
    <source>
        <dbReference type="ARBA" id="ARBA00022767"/>
    </source>
</evidence>
<evidence type="ECO:0000256" key="10">
    <source>
        <dbReference type="ARBA" id="ARBA00022964"/>
    </source>
</evidence>
<evidence type="ECO:0000313" key="20">
    <source>
        <dbReference type="Proteomes" id="UP001229421"/>
    </source>
</evidence>
<evidence type="ECO:0000256" key="13">
    <source>
        <dbReference type="ARBA" id="ARBA00023098"/>
    </source>
</evidence>
<dbReference type="SUPFAM" id="SSF49723">
    <property type="entry name" value="Lipase/lipooxygenase domain (PLAT/LH2 domain)"/>
    <property type="match status" value="1"/>
</dbReference>
<keyword evidence="12" id="KW-0408">Iron</keyword>
<dbReference type="EMBL" id="JAUHHV010000003">
    <property type="protein sequence ID" value="KAK1429093.1"/>
    <property type="molecule type" value="Genomic_DNA"/>
</dbReference>
<evidence type="ECO:0000256" key="1">
    <source>
        <dbReference type="ARBA" id="ARBA00004229"/>
    </source>
</evidence>
<dbReference type="GO" id="GO:0006633">
    <property type="term" value="P:fatty acid biosynthetic process"/>
    <property type="evidence" value="ECO:0007669"/>
    <property type="project" value="UniProtKB-KW"/>
</dbReference>
<evidence type="ECO:0000259" key="17">
    <source>
        <dbReference type="PROSITE" id="PS50095"/>
    </source>
</evidence>
<dbReference type="InterPro" id="IPR013819">
    <property type="entry name" value="LipOase_C"/>
</dbReference>
<dbReference type="InterPro" id="IPR020834">
    <property type="entry name" value="LipOase_CS"/>
</dbReference>
<comment type="similarity">
    <text evidence="2 16">Belongs to the lipoxygenase family.</text>
</comment>
<dbReference type="SMART" id="SM00308">
    <property type="entry name" value="LH2"/>
    <property type="match status" value="1"/>
</dbReference>
<dbReference type="GO" id="GO:0016165">
    <property type="term" value="F:linoleate 13S-lipoxygenase activity"/>
    <property type="evidence" value="ECO:0007669"/>
    <property type="project" value="UniProtKB-ARBA"/>
</dbReference>
<evidence type="ECO:0000256" key="11">
    <source>
        <dbReference type="ARBA" id="ARBA00023002"/>
    </source>
</evidence>
<dbReference type="InterPro" id="IPR001246">
    <property type="entry name" value="LipOase_plant"/>
</dbReference>
<evidence type="ECO:0000256" key="12">
    <source>
        <dbReference type="ARBA" id="ARBA00023004"/>
    </source>
</evidence>
<evidence type="ECO:0000256" key="9">
    <source>
        <dbReference type="ARBA" id="ARBA00022946"/>
    </source>
</evidence>
<keyword evidence="4" id="KW-0150">Chloroplast</keyword>
<evidence type="ECO:0000256" key="4">
    <source>
        <dbReference type="ARBA" id="ARBA00022528"/>
    </source>
</evidence>
<gene>
    <name evidence="19" type="ORF">QVD17_11295</name>
</gene>
<keyword evidence="9" id="KW-0809">Transit peptide</keyword>
<organism evidence="19 20">
    <name type="scientific">Tagetes erecta</name>
    <name type="common">African marigold</name>
    <dbReference type="NCBI Taxonomy" id="13708"/>
    <lineage>
        <taxon>Eukaryota</taxon>
        <taxon>Viridiplantae</taxon>
        <taxon>Streptophyta</taxon>
        <taxon>Embryophyta</taxon>
        <taxon>Tracheophyta</taxon>
        <taxon>Spermatophyta</taxon>
        <taxon>Magnoliopsida</taxon>
        <taxon>eudicotyledons</taxon>
        <taxon>Gunneridae</taxon>
        <taxon>Pentapetalae</taxon>
        <taxon>asterids</taxon>
        <taxon>campanulids</taxon>
        <taxon>Asterales</taxon>
        <taxon>Asteraceae</taxon>
        <taxon>Asteroideae</taxon>
        <taxon>Heliantheae alliance</taxon>
        <taxon>Tageteae</taxon>
        <taxon>Tagetes</taxon>
    </lineage>
</organism>
<comment type="function">
    <text evidence="16">Plant lipoxygenase may be involved in a number of diverse aspects of plant physiology including growth and development, pest resistance, and senescence or responses to wounding.</text>
</comment>
<evidence type="ECO:0000256" key="2">
    <source>
        <dbReference type="ARBA" id="ARBA00009419"/>
    </source>
</evidence>
<evidence type="ECO:0000256" key="5">
    <source>
        <dbReference type="ARBA" id="ARBA00022640"/>
    </source>
</evidence>
<dbReference type="GO" id="GO:0009507">
    <property type="term" value="C:chloroplast"/>
    <property type="evidence" value="ECO:0007669"/>
    <property type="project" value="UniProtKB-SubCell"/>
</dbReference>
<keyword evidence="11" id="KW-0560">Oxidoreductase</keyword>
<evidence type="ECO:0000259" key="18">
    <source>
        <dbReference type="PROSITE" id="PS51393"/>
    </source>
</evidence>
<dbReference type="Proteomes" id="UP001229421">
    <property type="component" value="Unassembled WGS sequence"/>
</dbReference>
<keyword evidence="13" id="KW-0443">Lipid metabolism</keyword>
<accession>A0AAD8P0Q8</accession>
<dbReference type="AlphaFoldDB" id="A0AAD8P0Q8"/>
<keyword evidence="6" id="KW-0479">Metal-binding</keyword>
<reference evidence="19" key="1">
    <citation type="journal article" date="2023" name="bioRxiv">
        <title>Improved chromosome-level genome assembly for marigold (Tagetes erecta).</title>
        <authorList>
            <person name="Jiang F."/>
            <person name="Yuan L."/>
            <person name="Wang S."/>
            <person name="Wang H."/>
            <person name="Xu D."/>
            <person name="Wang A."/>
            <person name="Fan W."/>
        </authorList>
    </citation>
    <scope>NUCLEOTIDE SEQUENCE</scope>
    <source>
        <strain evidence="19">WSJ</strain>
        <tissue evidence="19">Leaf</tissue>
    </source>
</reference>
<dbReference type="InterPro" id="IPR036392">
    <property type="entry name" value="PLAT/LH2_dom_sf"/>
</dbReference>
<keyword evidence="3 16" id="KW-0444">Lipid biosynthesis</keyword>
<feature type="domain" description="Lipoxygenase" evidence="18">
    <location>
        <begin position="206"/>
        <end position="899"/>
    </location>
</feature>
<proteinExistence type="inferred from homology"/>
<dbReference type="Gene3D" id="4.10.375.10">
    <property type="entry name" value="Lipoxygenase-1, Domain 2"/>
    <property type="match status" value="1"/>
</dbReference>
<dbReference type="FunFam" id="1.20.245.10:FF:000002">
    <property type="entry name" value="Lipoxygenase"/>
    <property type="match status" value="1"/>
</dbReference>
<dbReference type="Gene3D" id="1.20.245.10">
    <property type="entry name" value="Lipoxygenase-1, Domain 5"/>
    <property type="match status" value="1"/>
</dbReference>
<evidence type="ECO:0000313" key="19">
    <source>
        <dbReference type="EMBL" id="KAK1429093.1"/>
    </source>
</evidence>
<keyword evidence="7 16" id="KW-0925">Oxylipin biosynthesis</keyword>
<dbReference type="SUPFAM" id="SSF48484">
    <property type="entry name" value="Lipoxigenase"/>
    <property type="match status" value="1"/>
</dbReference>
<comment type="caution">
    <text evidence="15">Lacks conserved residue(s) required for the propagation of feature annotation.</text>
</comment>
<evidence type="ECO:0000256" key="15">
    <source>
        <dbReference type="PROSITE-ProRule" id="PRU00152"/>
    </source>
</evidence>
<keyword evidence="20" id="KW-1185">Reference proteome</keyword>
<dbReference type="Gene3D" id="3.10.450.60">
    <property type="match status" value="1"/>
</dbReference>
<dbReference type="Pfam" id="PF00305">
    <property type="entry name" value="Lipoxygenase"/>
    <property type="match status" value="1"/>
</dbReference>
<comment type="caution">
    <text evidence="19">The sequence shown here is derived from an EMBL/GenBank/DDBJ whole genome shotgun (WGS) entry which is preliminary data.</text>
</comment>
<evidence type="ECO:0000256" key="16">
    <source>
        <dbReference type="RuleBase" id="RU003975"/>
    </source>
</evidence>
<comment type="pathway">
    <text evidence="16">Lipid metabolism; oxylipin biosynthesis.</text>
</comment>
<dbReference type="PROSITE" id="PS51393">
    <property type="entry name" value="LIPOXYGENASE_3"/>
    <property type="match status" value="1"/>
</dbReference>
<name>A0AAD8P0Q8_TARER</name>
<evidence type="ECO:0000256" key="8">
    <source>
        <dbReference type="ARBA" id="ARBA00022832"/>
    </source>
</evidence>
<keyword evidence="14 16" id="KW-0275">Fatty acid biosynthesis</keyword>
<dbReference type="GO" id="GO:0031408">
    <property type="term" value="P:oxylipin biosynthetic process"/>
    <property type="evidence" value="ECO:0007669"/>
    <property type="project" value="UniProtKB-UniRule"/>
</dbReference>
<evidence type="ECO:0000256" key="3">
    <source>
        <dbReference type="ARBA" id="ARBA00022516"/>
    </source>
</evidence>
<dbReference type="FunFam" id="3.10.450.60:FF:000005">
    <property type="entry name" value="Lipoxygenase"/>
    <property type="match status" value="1"/>
</dbReference>
<keyword evidence="8" id="KW-0276">Fatty acid metabolism</keyword>
<dbReference type="PANTHER" id="PTHR11771">
    <property type="entry name" value="LIPOXYGENASE"/>
    <property type="match status" value="1"/>
</dbReference>
<dbReference type="EC" id="1.13.11.-" evidence="16"/>
<sequence length="899" mass="102210">MLRLHTQVPNSVNVSPLFTPFITGLPPSTNIFRQVLVSKARRHRRNIQHVNSNVSAMISTTTSEGKFTTMKGVINVQPTISGALAGATVGFVGSFVDGVSDLLGRSFMLELVSANLDSYGKEKETIKAYANWEGFNDDGSKMHRYECEFNVPNEFGDIGAILVENEQHREAYIKNIVINNVTFTCDSWVHSKNDNPHQRIFFTNKSYLPSETPLGLKALREKDLESLRGNGEGERKTFERIYDYDTYNDIGDPESDLDLSRPVLGGEQHPYPRRCRTGRQMTTTEPWSESRAALPFYVPRDEDFSEIKEVTFGATALFSVLHGVIPMLESILTDANKGFSLFREIELLYEEGLDTTDLPHSGLISVLPRLFKAITGTAKSVLQFETPRIKDRDSFSWYRDEEFCRQALAGLNPYSIQLVTEWPLMSKLDPEVYGPAESAITKEIVEQEIKGFMSLEEALEQKKLFLLDYHDLLLPYVNKVREIEGTTLYGSRTLMFLTSTGTLRPLAIELTRPPNNGKPQWRHVYTPCWDATDAWLWKLAKAHVLAHDSGHHQLISHWLRTHGATEPYIIATNRHLSKMHPIQRLLCPHLRYTMQINSLARLALINAGGTIDTSFSLRKYSMQFSSDVYAQQWRFDHEALPADLIKRGMAVEDESAPHGIKLTIEDYPFANDGLLLWDVIKQWATTYVNHYYPQPNLVETDTELQAWWTEIRTIGHGDKKDEPWWPQLKTQQDLIKIVTTIMWVSSGHHSAVNFGQYDFAGYFPNRPTIARTKMPNEDPTVEGWEAFISKPEDVLLDCFPTQIQATKIMSVLDILSTHSPDEEYIGTNIEPAWAEEPAIKAAFEEFSNQLKEFEAIIDSRNRDPRLRNRCGAGLVPYQLFKPFSEPGVTGKGVPYSISI</sequence>
<dbReference type="InterPro" id="IPR000907">
    <property type="entry name" value="LipOase"/>
</dbReference>
<dbReference type="PRINTS" id="PR00468">
    <property type="entry name" value="PLTLPOXGNASE"/>
</dbReference>
<dbReference type="PROSITE" id="PS00081">
    <property type="entry name" value="LIPOXYGENASE_2"/>
    <property type="match status" value="1"/>
</dbReference>
<dbReference type="GO" id="GO:0034440">
    <property type="term" value="P:lipid oxidation"/>
    <property type="evidence" value="ECO:0007669"/>
    <property type="project" value="InterPro"/>
</dbReference>
<keyword evidence="5" id="KW-0934">Plastid</keyword>
<dbReference type="Gene3D" id="2.60.60.20">
    <property type="entry name" value="PLAT/LH2 domain"/>
    <property type="match status" value="1"/>
</dbReference>